<dbReference type="InterPro" id="IPR014044">
    <property type="entry name" value="CAP_dom"/>
</dbReference>
<dbReference type="InterPro" id="IPR035940">
    <property type="entry name" value="CAP_sf"/>
</dbReference>
<dbReference type="OrthoDB" id="9811255at2"/>
<organism evidence="2 3">
    <name type="scientific">Actibacterium atlanticum</name>
    <dbReference type="NCBI Taxonomy" id="1461693"/>
    <lineage>
        <taxon>Bacteria</taxon>
        <taxon>Pseudomonadati</taxon>
        <taxon>Pseudomonadota</taxon>
        <taxon>Alphaproteobacteria</taxon>
        <taxon>Rhodobacterales</taxon>
        <taxon>Roseobacteraceae</taxon>
        <taxon>Actibacterium</taxon>
    </lineage>
</organism>
<dbReference type="PROSITE" id="PS51257">
    <property type="entry name" value="PROKAR_LIPOPROTEIN"/>
    <property type="match status" value="1"/>
</dbReference>
<proteinExistence type="predicted"/>
<evidence type="ECO:0000259" key="1">
    <source>
        <dbReference type="Pfam" id="PF00188"/>
    </source>
</evidence>
<dbReference type="PANTHER" id="PTHR31157">
    <property type="entry name" value="SCP DOMAIN-CONTAINING PROTEIN"/>
    <property type="match status" value="1"/>
</dbReference>
<gene>
    <name evidence="2" type="ORF">ATO10_14229</name>
</gene>
<accession>A0A058ZJH5</accession>
<dbReference type="SUPFAM" id="SSF55797">
    <property type="entry name" value="PR-1-like"/>
    <property type="match status" value="1"/>
</dbReference>
<comment type="caution">
    <text evidence="2">The sequence shown here is derived from an EMBL/GenBank/DDBJ whole genome shotgun (WGS) entry which is preliminary data.</text>
</comment>
<dbReference type="Gene3D" id="3.40.33.10">
    <property type="entry name" value="CAP"/>
    <property type="match status" value="1"/>
</dbReference>
<keyword evidence="3" id="KW-1185">Reference proteome</keyword>
<dbReference type="eggNOG" id="COG2340">
    <property type="taxonomic scope" value="Bacteria"/>
</dbReference>
<name>A0A058ZJH5_9RHOB</name>
<dbReference type="RefSeq" id="WP_051598170.1">
    <property type="nucleotide sequence ID" value="NZ_AQQY01000012.1"/>
</dbReference>
<dbReference type="PANTHER" id="PTHR31157:SF1">
    <property type="entry name" value="SCP DOMAIN-CONTAINING PROTEIN"/>
    <property type="match status" value="1"/>
</dbReference>
<evidence type="ECO:0000313" key="2">
    <source>
        <dbReference type="EMBL" id="KCV80966.1"/>
    </source>
</evidence>
<dbReference type="STRING" id="1461693.ATO10_14229"/>
<evidence type="ECO:0000313" key="3">
    <source>
        <dbReference type="Proteomes" id="UP000024836"/>
    </source>
</evidence>
<protein>
    <recommendedName>
        <fullName evidence="1">SCP domain-containing protein</fullName>
    </recommendedName>
</protein>
<dbReference type="CDD" id="cd05379">
    <property type="entry name" value="CAP_bacterial"/>
    <property type="match status" value="1"/>
</dbReference>
<feature type="domain" description="SCP" evidence="1">
    <location>
        <begin position="48"/>
        <end position="147"/>
    </location>
</feature>
<dbReference type="Proteomes" id="UP000024836">
    <property type="component" value="Unassembled WGS sequence"/>
</dbReference>
<sequence length="162" mass="17682">MLRKVLIISSIAAISACDESPPVATSTAPLIFENQNADRALIDDFDAVLNAERRARGLPNLQEAPALMIAADRHARDMASRGYFSHQSPEGRSHADRITMAGYCRAATAENIARGQMSEREVMAGWMGSAGHRKNMLNSDYRFYGFAEAGGFWVLTLASDCV</sequence>
<dbReference type="AlphaFoldDB" id="A0A058ZJH5"/>
<dbReference type="EMBL" id="AQQY01000012">
    <property type="protein sequence ID" value="KCV80966.1"/>
    <property type="molecule type" value="Genomic_DNA"/>
</dbReference>
<dbReference type="Pfam" id="PF00188">
    <property type="entry name" value="CAP"/>
    <property type="match status" value="1"/>
</dbReference>
<reference evidence="2 3" key="1">
    <citation type="submission" date="2013-04" db="EMBL/GenBank/DDBJ databases">
        <title>Shimia sp. 22II-S11-Z10 Genome Sequencing.</title>
        <authorList>
            <person name="Lai Q."/>
            <person name="Li G."/>
            <person name="Shao Z."/>
        </authorList>
    </citation>
    <scope>NUCLEOTIDE SEQUENCE [LARGE SCALE GENOMIC DNA]</scope>
    <source>
        <strain evidence="3">22II-S11-Z10</strain>
    </source>
</reference>